<organism evidence="1">
    <name type="scientific">White spot syndrome virus</name>
    <dbReference type="NCBI Taxonomy" id="342409"/>
    <lineage>
        <taxon>Viruses</taxon>
        <taxon>Viruses incertae sedis</taxon>
        <taxon>Naldaviricetes</taxon>
        <taxon>Nimaviridae</taxon>
        <taxon>Whispovirus</taxon>
    </lineage>
</organism>
<accession>A0A2D3I656</accession>
<sequence length="76" mass="8560">MRAQGFGDHHCSVLREGTRARVSERLASFFPDTRRGVHAVQVVAGRVGAQTPICSEPIRDQFWPNKRFRGKSPNPE</sequence>
<protein>
    <submittedName>
        <fullName evidence="1">ORF252</fullName>
    </submittedName>
</protein>
<dbReference type="Proteomes" id="UP000267516">
    <property type="component" value="Segment"/>
</dbReference>
<evidence type="ECO:0000313" key="1">
    <source>
        <dbReference type="EMBL" id="ATU83891.1"/>
    </source>
</evidence>
<proteinExistence type="predicted"/>
<dbReference type="EMBL" id="MF768985">
    <property type="protein sequence ID" value="ATU83891.1"/>
    <property type="molecule type" value="Genomic_DNA"/>
</dbReference>
<reference evidence="1" key="1">
    <citation type="journal article" date="2018" name="Aquaculture">
        <title>Complete genome sequence of a white spot syndrome virus associated with a disease incursion in Australia.</title>
        <authorList>
            <person name="Oakey J."/>
            <person name="Smith C.S."/>
        </authorList>
    </citation>
    <scope>NUCLEOTIDE SEQUENCE [LARGE SCALE GENOMIC DNA]</scope>
    <source>
        <strain evidence="1">WSSV-AU</strain>
    </source>
</reference>
<name>A0A2D3I656_9VIRU</name>